<sequence>MNKTFEEQLSEAETKAREKGGIVALFQNDAGDQPAFVALVLGDRKGIEAIIGESDGQAISIRLREVWYWLLLGEEGFLLFRNGERGPENANLDDLNAVRYLSTLI</sequence>
<evidence type="ECO:0000313" key="2">
    <source>
        <dbReference type="Proteomes" id="UP000823634"/>
    </source>
</evidence>
<gene>
    <name evidence="1" type="ORF">IAC61_02860</name>
</gene>
<name>A0A9D9GVL8_9FIRM</name>
<protein>
    <submittedName>
        <fullName evidence="1">Uncharacterized protein</fullName>
    </submittedName>
</protein>
<accession>A0A9D9GVL8</accession>
<dbReference type="Proteomes" id="UP000823634">
    <property type="component" value="Unassembled WGS sequence"/>
</dbReference>
<reference evidence="1" key="1">
    <citation type="submission" date="2020-10" db="EMBL/GenBank/DDBJ databases">
        <authorList>
            <person name="Gilroy R."/>
        </authorList>
    </citation>
    <scope>NUCLEOTIDE SEQUENCE</scope>
    <source>
        <strain evidence="1">17113</strain>
    </source>
</reference>
<reference evidence="1" key="2">
    <citation type="journal article" date="2021" name="PeerJ">
        <title>Extensive microbial diversity within the chicken gut microbiome revealed by metagenomics and culture.</title>
        <authorList>
            <person name="Gilroy R."/>
            <person name="Ravi A."/>
            <person name="Getino M."/>
            <person name="Pursley I."/>
            <person name="Horton D.L."/>
            <person name="Alikhan N.F."/>
            <person name="Baker D."/>
            <person name="Gharbi K."/>
            <person name="Hall N."/>
            <person name="Watson M."/>
            <person name="Adriaenssens E.M."/>
            <person name="Foster-Nyarko E."/>
            <person name="Jarju S."/>
            <person name="Secka A."/>
            <person name="Antonio M."/>
            <person name="Oren A."/>
            <person name="Chaudhuri R.R."/>
            <person name="La Ragione R."/>
            <person name="Hildebrand F."/>
            <person name="Pallen M.J."/>
        </authorList>
    </citation>
    <scope>NUCLEOTIDE SEQUENCE</scope>
    <source>
        <strain evidence="1">17113</strain>
    </source>
</reference>
<dbReference type="AlphaFoldDB" id="A0A9D9GVL8"/>
<proteinExistence type="predicted"/>
<dbReference type="EMBL" id="JADINA010000019">
    <property type="protein sequence ID" value="MBO8426244.1"/>
    <property type="molecule type" value="Genomic_DNA"/>
</dbReference>
<comment type="caution">
    <text evidence="1">The sequence shown here is derived from an EMBL/GenBank/DDBJ whole genome shotgun (WGS) entry which is preliminary data.</text>
</comment>
<evidence type="ECO:0000313" key="1">
    <source>
        <dbReference type="EMBL" id="MBO8426244.1"/>
    </source>
</evidence>
<organism evidence="1 2">
    <name type="scientific">Candidatus Alloenteromonas pullistercoris</name>
    <dbReference type="NCBI Taxonomy" id="2840785"/>
    <lineage>
        <taxon>Bacteria</taxon>
        <taxon>Bacillati</taxon>
        <taxon>Bacillota</taxon>
        <taxon>Bacillota incertae sedis</taxon>
        <taxon>Candidatus Alloenteromonas</taxon>
    </lineage>
</organism>